<feature type="region of interest" description="Disordered" evidence="1">
    <location>
        <begin position="1"/>
        <end position="49"/>
    </location>
</feature>
<evidence type="ECO:0000256" key="1">
    <source>
        <dbReference type="SAM" id="MobiDB-lite"/>
    </source>
</evidence>
<dbReference type="AlphaFoldDB" id="A0A151GWD5"/>
<feature type="region of interest" description="Disordered" evidence="1">
    <location>
        <begin position="224"/>
        <end position="367"/>
    </location>
</feature>
<accession>A0A151GWD5</accession>
<proteinExistence type="predicted"/>
<organism evidence="2 3">
    <name type="scientific">Drechmeria coniospora</name>
    <name type="common">Nematophagous fungus</name>
    <name type="synonym">Meria coniospora</name>
    <dbReference type="NCBI Taxonomy" id="98403"/>
    <lineage>
        <taxon>Eukaryota</taxon>
        <taxon>Fungi</taxon>
        <taxon>Dikarya</taxon>
        <taxon>Ascomycota</taxon>
        <taxon>Pezizomycotina</taxon>
        <taxon>Sordariomycetes</taxon>
        <taxon>Hypocreomycetidae</taxon>
        <taxon>Hypocreales</taxon>
        <taxon>Ophiocordycipitaceae</taxon>
        <taxon>Drechmeria</taxon>
    </lineage>
</organism>
<feature type="compositionally biased region" description="Low complexity" evidence="1">
    <location>
        <begin position="266"/>
        <end position="276"/>
    </location>
</feature>
<dbReference type="EMBL" id="LAYC01000001">
    <property type="protein sequence ID" value="KYK61381.1"/>
    <property type="molecule type" value="Genomic_DNA"/>
</dbReference>
<name>A0A151GWD5_DRECN</name>
<keyword evidence="3" id="KW-1185">Reference proteome</keyword>
<sequence length="445" mass="47643">MHADAVHQGLFRPPVPSPSPASSGYLAAHRPAPAAIDSSTPKRKRNGDGDVTHTFYYGDDCRDHRAAVLGSAGHHLARAYTLAGQLGTPQVVADDALGESMYSDANYRKCLGSKRPREEVDAADAAGPTSLYTLPAQPLPSRRWSAAAMSTIGGVVGKVWEFCKAGAFKGFYAGGGAAHEMAAWEEEWRCGAACAPGHGHGHWASRPLPHGDIHFRCEVEDGHVLGTGPSTPTARPAKRRQTGPADELGQNWVMVQEAGVHRSTTGRRIAAGTATPRRAHVHERAAPASPVLDTRRPASSASFASPRPSSASRAYPTASASPTCHGRSAASHSRRRSMIPLPSQPSSSRQRAHSNASTATCTAPEGRERDVNVRLDASPRLDAEARMLAKRRRVEERNTDVRMTAFNKKLQDMIRQGQEALETTIEIGSNGNQGLAGWEDDDECI</sequence>
<comment type="caution">
    <text evidence="2">The sequence shown here is derived from an EMBL/GenBank/DDBJ whole genome shotgun (WGS) entry which is preliminary data.</text>
</comment>
<gene>
    <name evidence="2" type="ORF">DCS_02523</name>
</gene>
<dbReference type="InParanoid" id="A0A151GWD5"/>
<reference evidence="2 3" key="1">
    <citation type="journal article" date="2016" name="Sci. Rep.">
        <title>Insights into Adaptations to a Near-Obligate Nematode Endoparasitic Lifestyle from the Finished Genome of Drechmeria coniospora.</title>
        <authorList>
            <person name="Zhang L."/>
            <person name="Zhou Z."/>
            <person name="Guo Q."/>
            <person name="Fokkens L."/>
            <person name="Miskei M."/>
            <person name="Pocsi I."/>
            <person name="Zhang W."/>
            <person name="Chen M."/>
            <person name="Wang L."/>
            <person name="Sun Y."/>
            <person name="Donzelli B.G."/>
            <person name="Gibson D.M."/>
            <person name="Nelson D.R."/>
            <person name="Luo J.G."/>
            <person name="Rep M."/>
            <person name="Liu H."/>
            <person name="Yang S."/>
            <person name="Wang J."/>
            <person name="Krasnoff S.B."/>
            <person name="Xu Y."/>
            <person name="Molnar I."/>
            <person name="Lin M."/>
        </authorList>
    </citation>
    <scope>NUCLEOTIDE SEQUENCE [LARGE SCALE GENOMIC DNA]</scope>
    <source>
        <strain evidence="2 3">ARSEF 6962</strain>
    </source>
</reference>
<dbReference type="STRING" id="98403.A0A151GWD5"/>
<dbReference type="RefSeq" id="XP_040660733.1">
    <property type="nucleotide sequence ID" value="XM_040799850.1"/>
</dbReference>
<evidence type="ECO:0000313" key="2">
    <source>
        <dbReference type="EMBL" id="KYK61381.1"/>
    </source>
</evidence>
<feature type="compositionally biased region" description="Low complexity" evidence="1">
    <location>
        <begin position="297"/>
        <end position="331"/>
    </location>
</feature>
<dbReference type="Proteomes" id="UP000076580">
    <property type="component" value="Chromosome 01"/>
</dbReference>
<evidence type="ECO:0000313" key="3">
    <source>
        <dbReference type="Proteomes" id="UP000076580"/>
    </source>
</evidence>
<dbReference type="GeneID" id="63715166"/>
<protein>
    <submittedName>
        <fullName evidence="2">Uncharacterized protein</fullName>
    </submittedName>
</protein>